<dbReference type="Proteomes" id="UP000285301">
    <property type="component" value="Unassembled WGS sequence"/>
</dbReference>
<dbReference type="AlphaFoldDB" id="A0A3S3PXX5"/>
<evidence type="ECO:0000313" key="3">
    <source>
        <dbReference type="Proteomes" id="UP000285301"/>
    </source>
</evidence>
<keyword evidence="1" id="KW-1133">Transmembrane helix</keyword>
<keyword evidence="1" id="KW-0812">Transmembrane</keyword>
<evidence type="ECO:0000256" key="1">
    <source>
        <dbReference type="SAM" id="Phobius"/>
    </source>
</evidence>
<feature type="non-terminal residue" evidence="2">
    <location>
        <position position="1"/>
    </location>
</feature>
<comment type="caution">
    <text evidence="2">The sequence shown here is derived from an EMBL/GenBank/DDBJ whole genome shotgun (WGS) entry which is preliminary data.</text>
</comment>
<keyword evidence="3" id="KW-1185">Reference proteome</keyword>
<organism evidence="2 3">
    <name type="scientific">Dinothrombium tinctorium</name>
    <dbReference type="NCBI Taxonomy" id="1965070"/>
    <lineage>
        <taxon>Eukaryota</taxon>
        <taxon>Metazoa</taxon>
        <taxon>Ecdysozoa</taxon>
        <taxon>Arthropoda</taxon>
        <taxon>Chelicerata</taxon>
        <taxon>Arachnida</taxon>
        <taxon>Acari</taxon>
        <taxon>Acariformes</taxon>
        <taxon>Trombidiformes</taxon>
        <taxon>Prostigmata</taxon>
        <taxon>Anystina</taxon>
        <taxon>Parasitengona</taxon>
        <taxon>Trombidioidea</taxon>
        <taxon>Trombidiidae</taxon>
        <taxon>Dinothrombium</taxon>
    </lineage>
</organism>
<gene>
    <name evidence="2" type="ORF">B4U79_03680</name>
</gene>
<feature type="non-terminal residue" evidence="2">
    <location>
        <position position="133"/>
    </location>
</feature>
<reference evidence="2 3" key="1">
    <citation type="journal article" date="2018" name="Gigascience">
        <title>Genomes of trombidid mites reveal novel predicted allergens and laterally-transferred genes associated with secondary metabolism.</title>
        <authorList>
            <person name="Dong X."/>
            <person name="Chaisiri K."/>
            <person name="Xia D."/>
            <person name="Armstrong S.D."/>
            <person name="Fang Y."/>
            <person name="Donnelly M.J."/>
            <person name="Kadowaki T."/>
            <person name="McGarry J.W."/>
            <person name="Darby A.C."/>
            <person name="Makepeace B.L."/>
        </authorList>
    </citation>
    <scope>NUCLEOTIDE SEQUENCE [LARGE SCALE GENOMIC DNA]</scope>
    <source>
        <strain evidence="2">UoL-WK</strain>
    </source>
</reference>
<name>A0A3S3PXX5_9ACAR</name>
<protein>
    <submittedName>
        <fullName evidence="2">Uncharacterized protein</fullName>
    </submittedName>
</protein>
<dbReference type="EMBL" id="NCKU01013339">
    <property type="protein sequence ID" value="RWR99847.1"/>
    <property type="molecule type" value="Genomic_DNA"/>
</dbReference>
<proteinExistence type="predicted"/>
<keyword evidence="1" id="KW-0472">Membrane</keyword>
<feature type="transmembrane region" description="Helical" evidence="1">
    <location>
        <begin position="43"/>
        <end position="67"/>
    </location>
</feature>
<evidence type="ECO:0000313" key="2">
    <source>
        <dbReference type="EMBL" id="RWR99847.1"/>
    </source>
</evidence>
<sequence>ENLRIQKAIHEIRGKRLGQYSPGERLRILQDVSDCLFLGRNLFFTYFWCEIMFTNILLMNEFITLGYKWIKHLRSLAPSTDKKVLSQFSRDVGYYFMTEQLILEEFFDYKCIPSYEKKCKYYQNILEHNLVDH</sequence>
<accession>A0A3S3PXX5</accession>